<dbReference type="PROSITE" id="PS50893">
    <property type="entry name" value="ABC_TRANSPORTER_2"/>
    <property type="match status" value="1"/>
</dbReference>
<evidence type="ECO:0000313" key="6">
    <source>
        <dbReference type="Proteomes" id="UP001144256"/>
    </source>
</evidence>
<name>A0A9W5YE64_9FIRM</name>
<dbReference type="Proteomes" id="UP001144256">
    <property type="component" value="Unassembled WGS sequence"/>
</dbReference>
<dbReference type="CDD" id="cd03230">
    <property type="entry name" value="ABC_DR_subfamily_A"/>
    <property type="match status" value="1"/>
</dbReference>
<dbReference type="EMBL" id="BRLB01000016">
    <property type="protein sequence ID" value="GKX31409.1"/>
    <property type="molecule type" value="Genomic_DNA"/>
</dbReference>
<keyword evidence="3" id="KW-0067">ATP-binding</keyword>
<evidence type="ECO:0000256" key="3">
    <source>
        <dbReference type="ARBA" id="ARBA00022840"/>
    </source>
</evidence>
<comment type="caution">
    <text evidence="5">The sequence shown here is derived from an EMBL/GenBank/DDBJ whole genome shotgun (WGS) entry which is preliminary data.</text>
</comment>
<dbReference type="Gene3D" id="3.40.50.300">
    <property type="entry name" value="P-loop containing nucleotide triphosphate hydrolases"/>
    <property type="match status" value="1"/>
</dbReference>
<keyword evidence="1" id="KW-0813">Transport</keyword>
<evidence type="ECO:0000256" key="1">
    <source>
        <dbReference type="ARBA" id="ARBA00022448"/>
    </source>
</evidence>
<dbReference type="AlphaFoldDB" id="A0A9W5YE64"/>
<evidence type="ECO:0000256" key="2">
    <source>
        <dbReference type="ARBA" id="ARBA00022741"/>
    </source>
</evidence>
<dbReference type="SUPFAM" id="SSF52540">
    <property type="entry name" value="P-loop containing nucleoside triphosphate hydrolases"/>
    <property type="match status" value="1"/>
</dbReference>
<reference evidence="5" key="1">
    <citation type="submission" date="2022-06" db="EMBL/GenBank/DDBJ databases">
        <title>Vallitalea longa sp. nov., an anaerobic bacterium isolated from marine sediment.</title>
        <authorList>
            <person name="Hirano S."/>
            <person name="Terahara T."/>
            <person name="Mori K."/>
            <person name="Hamada M."/>
            <person name="Matsumoto R."/>
            <person name="Kobayashi T."/>
        </authorList>
    </citation>
    <scope>NUCLEOTIDE SEQUENCE</scope>
    <source>
        <strain evidence="5">SH18-1</strain>
    </source>
</reference>
<dbReference type="InterPro" id="IPR003593">
    <property type="entry name" value="AAA+_ATPase"/>
</dbReference>
<dbReference type="Pfam" id="PF00005">
    <property type="entry name" value="ABC_tran"/>
    <property type="match status" value="1"/>
</dbReference>
<dbReference type="RefSeq" id="WP_281818439.1">
    <property type="nucleotide sequence ID" value="NZ_BRLB01000016.1"/>
</dbReference>
<protein>
    <submittedName>
        <fullName evidence="5">ABC transporter</fullName>
    </submittedName>
</protein>
<keyword evidence="2" id="KW-0547">Nucleotide-binding</keyword>
<dbReference type="InterPro" id="IPR051782">
    <property type="entry name" value="ABC_Transporter_VariousFunc"/>
</dbReference>
<keyword evidence="6" id="KW-1185">Reference proteome</keyword>
<organism evidence="5 6">
    <name type="scientific">Vallitalea longa</name>
    <dbReference type="NCBI Taxonomy" id="2936439"/>
    <lineage>
        <taxon>Bacteria</taxon>
        <taxon>Bacillati</taxon>
        <taxon>Bacillota</taxon>
        <taxon>Clostridia</taxon>
        <taxon>Lachnospirales</taxon>
        <taxon>Vallitaleaceae</taxon>
        <taxon>Vallitalea</taxon>
    </lineage>
</organism>
<dbReference type="SMART" id="SM00382">
    <property type="entry name" value="AAA"/>
    <property type="match status" value="1"/>
</dbReference>
<dbReference type="InterPro" id="IPR003439">
    <property type="entry name" value="ABC_transporter-like_ATP-bd"/>
</dbReference>
<proteinExistence type="predicted"/>
<dbReference type="GO" id="GO:0005524">
    <property type="term" value="F:ATP binding"/>
    <property type="evidence" value="ECO:0007669"/>
    <property type="project" value="UniProtKB-KW"/>
</dbReference>
<evidence type="ECO:0000313" key="5">
    <source>
        <dbReference type="EMBL" id="GKX31409.1"/>
    </source>
</evidence>
<dbReference type="PANTHER" id="PTHR42939:SF1">
    <property type="entry name" value="ABC TRANSPORTER ATP-BINDING PROTEIN ALBC-RELATED"/>
    <property type="match status" value="1"/>
</dbReference>
<feature type="domain" description="ABC transporter" evidence="4">
    <location>
        <begin position="4"/>
        <end position="229"/>
    </location>
</feature>
<accession>A0A9W5YE64</accession>
<sequence length="298" mass="34211">MAIINCRNLTKKYTNKLALDDVSFSIDENRIIGLIGRNGAGKSTLLKTCAGYIRPTSGDITLWDEPIFNNMNVLSRLIFINEDMRFHHSLKLKDIIKLSKIYYANWDNELATKLFNYFNLDIKLKYAKLSTGMKSQFNFIMGICSRMSLTLFDEPTLGLDAAVRKEFYNILLKDFMDNPRTIIISSHMLHELENLLEEIIIIKNGKFLMQEPIDVIQNYSVSLNGARKVIIPFIESHKTLFENELGDSITAGIENNLTKKDIYYLNENNVEINKISSEDTCVYLTSNTKEGEIYDIIS</sequence>
<gene>
    <name evidence="5" type="ORF">SH1V18_38890</name>
</gene>
<dbReference type="GO" id="GO:0016887">
    <property type="term" value="F:ATP hydrolysis activity"/>
    <property type="evidence" value="ECO:0007669"/>
    <property type="project" value="InterPro"/>
</dbReference>
<dbReference type="PANTHER" id="PTHR42939">
    <property type="entry name" value="ABC TRANSPORTER ATP-BINDING PROTEIN ALBC-RELATED"/>
    <property type="match status" value="1"/>
</dbReference>
<dbReference type="InterPro" id="IPR027417">
    <property type="entry name" value="P-loop_NTPase"/>
</dbReference>
<evidence type="ECO:0000259" key="4">
    <source>
        <dbReference type="PROSITE" id="PS50893"/>
    </source>
</evidence>